<name>A0ABX9Y4S9_MICCH</name>
<proteinExistence type="predicted"/>
<protein>
    <submittedName>
        <fullName evidence="1">Uncharacterized protein</fullName>
    </submittedName>
</protein>
<sequence length="134" mass="15132">MAHLARTSSSSFGSYLAEHGREPREEYDWSGYCMLHVLSYLEERDVDLEQSEFDAESAAINKVHDLTVLITPAHKRFLDQLDPAGHREAELAAHFEEMGLDFEESGTAGLDGLRLLRDSISELRDDQVLLLRIG</sequence>
<reference evidence="1 2" key="1">
    <citation type="submission" date="2018-05" db="EMBL/GenBank/DDBJ databases">
        <title>Micromonospora from Atacama Desert.</title>
        <authorList>
            <person name="Carro L."/>
            <person name="Goodfellow M."/>
            <person name="Klenk H.-P."/>
        </authorList>
    </citation>
    <scope>NUCLEOTIDE SEQUENCE [LARGE SCALE GENOMIC DNA]</scope>
    <source>
        <strain evidence="1 2">LB41</strain>
    </source>
</reference>
<dbReference type="Proteomes" id="UP000274694">
    <property type="component" value="Unassembled WGS sequence"/>
</dbReference>
<keyword evidence="2" id="KW-1185">Reference proteome</keyword>
<organism evidence="1 2">
    <name type="scientific">Micromonospora chalcea</name>
    <dbReference type="NCBI Taxonomy" id="1874"/>
    <lineage>
        <taxon>Bacteria</taxon>
        <taxon>Bacillati</taxon>
        <taxon>Actinomycetota</taxon>
        <taxon>Actinomycetes</taxon>
        <taxon>Micromonosporales</taxon>
        <taxon>Micromonosporaceae</taxon>
        <taxon>Micromonospora</taxon>
    </lineage>
</organism>
<gene>
    <name evidence="1" type="ORF">DLJ60_11805</name>
</gene>
<comment type="caution">
    <text evidence="1">The sequence shown here is derived from an EMBL/GenBank/DDBJ whole genome shotgun (WGS) entry which is preliminary data.</text>
</comment>
<evidence type="ECO:0000313" key="2">
    <source>
        <dbReference type="Proteomes" id="UP000274694"/>
    </source>
</evidence>
<dbReference type="EMBL" id="QGTA01000172">
    <property type="protein sequence ID" value="RQW93409.1"/>
    <property type="molecule type" value="Genomic_DNA"/>
</dbReference>
<evidence type="ECO:0000313" key="1">
    <source>
        <dbReference type="EMBL" id="RQW93409.1"/>
    </source>
</evidence>
<accession>A0ABX9Y4S9</accession>